<dbReference type="EMBL" id="DXAW01000096">
    <property type="protein sequence ID" value="HIZ85930.1"/>
    <property type="molecule type" value="Genomic_DNA"/>
</dbReference>
<dbReference type="AlphaFoldDB" id="A0A9D2GRJ6"/>
<proteinExistence type="predicted"/>
<evidence type="ECO:0000313" key="1">
    <source>
        <dbReference type="EMBL" id="HIZ85930.1"/>
    </source>
</evidence>
<reference evidence="1" key="2">
    <citation type="submission" date="2021-04" db="EMBL/GenBank/DDBJ databases">
        <authorList>
            <person name="Gilroy R."/>
        </authorList>
    </citation>
    <scope>NUCLEOTIDE SEQUENCE</scope>
    <source>
        <strain evidence="1">Gambia16-554</strain>
    </source>
</reference>
<sequence>MSNTRRLLAMERKDDGLTAYYANMMQLLVLLVDSNRMVIEAGRGTGKTKGVTGPRTIRVAASMPGETAGFGHSTYIRLMSIIIPELISFYKSAADATGRPLMREGIDFVYGEKDLPRHFCKPRYPILHPEHSIVFANGFNIRLVSTDQPDSIAGANIVHFFFEEMKHSDGEKVRSRIFPAMRVGRLDAAGVHKSPYYGGFTGVSDTARVTLGEDAWFTRYAGQMDRQLVEDIITIALHVDKAMAAVRRGQDAERNRRVIERYRPLLDDMRRECLFYLRVSTFINNEVLGAKFFTDNFSNLSMSEFLTSICSIHDMDYENMFFDRFSTEKHVFEDSYLYKDLMSRNIKESFTIDSSYLKYYDQNARIILGYDPGSFASMVAAQEKRTDNELRVLKEFFVYSPEDIEDLAARFDSFFRSARNRHIDLYYDRAGNKRNERRVNETDARELKAELEMRGWKVVLKNLGQATIYHWQHYYLWRRLLSNDERKVPRILIDYNECPNLISAMISCKKVPGSTPVELDKTPEKRVPLSQQAPITPQLPSGLMYMVYGLYSQYLPLKTGGFRADFVENQAL</sequence>
<reference evidence="1" key="1">
    <citation type="journal article" date="2021" name="PeerJ">
        <title>Extensive microbial diversity within the chicken gut microbiome revealed by metagenomics and culture.</title>
        <authorList>
            <person name="Gilroy R."/>
            <person name="Ravi A."/>
            <person name="Getino M."/>
            <person name="Pursley I."/>
            <person name="Horton D.L."/>
            <person name="Alikhan N.F."/>
            <person name="Baker D."/>
            <person name="Gharbi K."/>
            <person name="Hall N."/>
            <person name="Watson M."/>
            <person name="Adriaenssens E.M."/>
            <person name="Foster-Nyarko E."/>
            <person name="Jarju S."/>
            <person name="Secka A."/>
            <person name="Antonio M."/>
            <person name="Oren A."/>
            <person name="Chaudhuri R.R."/>
            <person name="La Ragione R."/>
            <person name="Hildebrand F."/>
            <person name="Pallen M.J."/>
        </authorList>
    </citation>
    <scope>NUCLEOTIDE SEQUENCE</scope>
    <source>
        <strain evidence="1">Gambia16-554</strain>
    </source>
</reference>
<gene>
    <name evidence="1" type="ORF">IAC04_05530</name>
</gene>
<organism evidence="1 2">
    <name type="scientific">Candidatus Coprenecus stercoravium</name>
    <dbReference type="NCBI Taxonomy" id="2840735"/>
    <lineage>
        <taxon>Bacteria</taxon>
        <taxon>Pseudomonadati</taxon>
        <taxon>Bacteroidota</taxon>
        <taxon>Bacteroidia</taxon>
        <taxon>Bacteroidales</taxon>
        <taxon>Rikenellaceae</taxon>
        <taxon>Rikenellaceae incertae sedis</taxon>
        <taxon>Candidatus Coprenecus</taxon>
    </lineage>
</organism>
<dbReference type="Proteomes" id="UP000824115">
    <property type="component" value="Unassembled WGS sequence"/>
</dbReference>
<accession>A0A9D2GRJ6</accession>
<name>A0A9D2GRJ6_9BACT</name>
<evidence type="ECO:0000313" key="2">
    <source>
        <dbReference type="Proteomes" id="UP000824115"/>
    </source>
</evidence>
<comment type="caution">
    <text evidence="1">The sequence shown here is derived from an EMBL/GenBank/DDBJ whole genome shotgun (WGS) entry which is preliminary data.</text>
</comment>
<protein>
    <submittedName>
        <fullName evidence="1">Uncharacterized protein</fullName>
    </submittedName>
</protein>